<keyword evidence="2" id="KW-0808">Transferase</keyword>
<evidence type="ECO:0000313" key="3">
    <source>
        <dbReference type="Proteomes" id="UP000002523"/>
    </source>
</evidence>
<dbReference type="eggNOG" id="COG0125">
    <property type="taxonomic scope" value="Bacteria"/>
</dbReference>
<accession>Q6YQJ9</accession>
<sequence>MKVFFMPKLKIKGEKMIKLIVFEGLDGSGKTSLINSLQPHLKNPYQLYQGLGSSSLGKEIRGLFLNFQQVDYLTRFYLSLANMAQIQAELIVSQLKNNQLIILDRWLPSTYAYQLFPFSKEKKQLLLLKKIFKLNHETILKNPIY</sequence>
<dbReference type="AlphaFoldDB" id="Q6YQJ9"/>
<evidence type="ECO:0000313" key="2">
    <source>
        <dbReference type="EMBL" id="BAD04459.1"/>
    </source>
</evidence>
<evidence type="ECO:0000259" key="1">
    <source>
        <dbReference type="Pfam" id="PF02223"/>
    </source>
</evidence>
<dbReference type="Gene3D" id="3.40.50.300">
    <property type="entry name" value="P-loop containing nucleotide triphosphate hydrolases"/>
    <property type="match status" value="1"/>
</dbReference>
<name>Q6YQJ9_ONYPE</name>
<dbReference type="Proteomes" id="UP000002523">
    <property type="component" value="Chromosome"/>
</dbReference>
<proteinExistence type="predicted"/>
<dbReference type="Pfam" id="PF02223">
    <property type="entry name" value="Thymidylate_kin"/>
    <property type="match status" value="1"/>
</dbReference>
<reference evidence="2 3" key="1">
    <citation type="journal article" date="2004" name="Nat. Genet.">
        <title>Reductive evolution suggested from the complete genome sequence of a plant-pathogenic phytoplasma.</title>
        <authorList>
            <person name="Oshima K."/>
            <person name="Kakizawa S."/>
            <person name="Nishigawa H."/>
            <person name="Jung H.-Y."/>
            <person name="Wei W."/>
            <person name="Suzuki S."/>
            <person name="Arashida R."/>
            <person name="Nakata D."/>
            <person name="Miyata S."/>
            <person name="Ugaki M."/>
            <person name="Namba S."/>
        </authorList>
    </citation>
    <scope>NUCLEOTIDE SEQUENCE [LARGE SCALE GENOMIC DNA]</scope>
    <source>
        <strain evidence="3">OY-M</strain>
    </source>
</reference>
<dbReference type="InterPro" id="IPR027417">
    <property type="entry name" value="P-loop_NTPase"/>
</dbReference>
<dbReference type="HOGENOM" id="CLU_1946601_0_0_14"/>
<organism evidence="2 3">
    <name type="scientific">Onion yellows phytoplasma (strain OY-M)</name>
    <dbReference type="NCBI Taxonomy" id="262768"/>
    <lineage>
        <taxon>Bacteria</taxon>
        <taxon>Bacillati</taxon>
        <taxon>Mycoplasmatota</taxon>
        <taxon>Mollicutes</taxon>
        <taxon>Acholeplasmatales</taxon>
        <taxon>Acholeplasmataceae</taxon>
        <taxon>Candidatus Phytoplasma</taxon>
        <taxon>16SrI (Aster yellows group)</taxon>
    </lineage>
</organism>
<dbReference type="EMBL" id="AP006628">
    <property type="protein sequence ID" value="BAD04459.1"/>
    <property type="molecule type" value="Genomic_DNA"/>
</dbReference>
<dbReference type="SUPFAM" id="SSF52540">
    <property type="entry name" value="P-loop containing nucleoside triphosphate hydrolases"/>
    <property type="match status" value="1"/>
</dbReference>
<gene>
    <name evidence="2" type="primary">tmk</name>
    <name evidence="2" type="ordered locus">PAM_374</name>
</gene>
<protein>
    <submittedName>
        <fullName evidence="2">Thymidylate kinase</fullName>
    </submittedName>
</protein>
<keyword evidence="2" id="KW-0418">Kinase</keyword>
<dbReference type="GO" id="GO:0016301">
    <property type="term" value="F:kinase activity"/>
    <property type="evidence" value="ECO:0007669"/>
    <property type="project" value="UniProtKB-KW"/>
</dbReference>
<dbReference type="STRING" id="262768.PAM_374"/>
<feature type="domain" description="Thymidylate kinase-like" evidence="1">
    <location>
        <begin position="22"/>
        <end position="116"/>
    </location>
</feature>
<keyword evidence="3" id="KW-1185">Reference proteome</keyword>
<dbReference type="CDD" id="cd01672">
    <property type="entry name" value="TMPK"/>
    <property type="match status" value="1"/>
</dbReference>
<dbReference type="KEGG" id="poy:PAM_374"/>
<dbReference type="InterPro" id="IPR039430">
    <property type="entry name" value="Thymidylate_kin-like_dom"/>
</dbReference>